<dbReference type="Proteomes" id="UP000789759">
    <property type="component" value="Unassembled WGS sequence"/>
</dbReference>
<reference evidence="1" key="1">
    <citation type="submission" date="2021-06" db="EMBL/GenBank/DDBJ databases">
        <authorList>
            <person name="Kallberg Y."/>
            <person name="Tangrot J."/>
            <person name="Rosling A."/>
        </authorList>
    </citation>
    <scope>NUCLEOTIDE SEQUENCE</scope>
    <source>
        <strain evidence="1">FL966</strain>
    </source>
</reference>
<dbReference type="EMBL" id="CAJVQA010005346">
    <property type="protein sequence ID" value="CAG8618617.1"/>
    <property type="molecule type" value="Genomic_DNA"/>
</dbReference>
<gene>
    <name evidence="1" type="ORF">CPELLU_LOCUS7804</name>
</gene>
<proteinExistence type="predicted"/>
<comment type="caution">
    <text evidence="1">The sequence shown here is derived from an EMBL/GenBank/DDBJ whole genome shotgun (WGS) entry which is preliminary data.</text>
</comment>
<evidence type="ECO:0000313" key="2">
    <source>
        <dbReference type="Proteomes" id="UP000789759"/>
    </source>
</evidence>
<evidence type="ECO:0000313" key="1">
    <source>
        <dbReference type="EMBL" id="CAG8618617.1"/>
    </source>
</evidence>
<sequence length="582" mass="65713">MPSHATVIVVIATKENFNSLTQRFAKYQMAENDFKIVHWKYFYPFNQPYTEFSVGNIVMFAGKFIVENLEQYVTVSYLCVIVPADPDREFQAEEIPLGVPYCMFSVLITREPKQCSDSIVKTGRTFIVSGFIRHITSDFTIVKLTDFDFISANVNTVQNVQVSTSSVTSSYHSDIDLITKDVESTTFESIAPFSTSLIPSDPNPKMSQIQKGKNKLSDLALSGLELTIANDLQDEYIVDEDASDNLDQLAFPHLSIIEHPNKEGYVAVCASCISVAKRRNASTLAPIPDALSNVSMFHHHWLSPIHLSCSLGRAENANHFTHYRHLSSAFGLLKNLHALQIYARTLGAILDSTPNNNWFHPSLLHAAAWLKINNQFFKQFDQMFSSITFMHPPNVFPTVQLINDENALSSNTQLPCHPDIVVPPYDFDPEIHDEDFYYSRQLAGFMRDSNNDMMFYRVLNEIRNGIVSPNTLQTVNNKIRLPSLCSPIDTTHLVGFHSIADNINKLACLTLPRESVDSEPVFLVAVDYINHQEWNVFDNDCMLNNRDIINGQECATCPTTKLLKSCLLLKNQNEDKAATNFK</sequence>
<accession>A0A9N9D0X6</accession>
<dbReference type="AlphaFoldDB" id="A0A9N9D0X6"/>
<name>A0A9N9D0X6_9GLOM</name>
<organism evidence="1 2">
    <name type="scientific">Cetraspora pellucida</name>
    <dbReference type="NCBI Taxonomy" id="1433469"/>
    <lineage>
        <taxon>Eukaryota</taxon>
        <taxon>Fungi</taxon>
        <taxon>Fungi incertae sedis</taxon>
        <taxon>Mucoromycota</taxon>
        <taxon>Glomeromycotina</taxon>
        <taxon>Glomeromycetes</taxon>
        <taxon>Diversisporales</taxon>
        <taxon>Gigasporaceae</taxon>
        <taxon>Cetraspora</taxon>
    </lineage>
</organism>
<keyword evidence="2" id="KW-1185">Reference proteome</keyword>
<dbReference type="OrthoDB" id="2440770at2759"/>
<protein>
    <submittedName>
        <fullName evidence="1">19235_t:CDS:1</fullName>
    </submittedName>
</protein>